<feature type="transmembrane region" description="Helical" evidence="13">
    <location>
        <begin position="1026"/>
        <end position="1045"/>
    </location>
</feature>
<keyword evidence="5" id="KW-0808">Transferase</keyword>
<sequence length="1151" mass="131753">TYTVLEEQKPCALLSVSVALIGPSVLYLIKCLWKIIFKESKKPSRNTVMGIEFLVAFGTAILTIVAMPFFDIVTNAMILNSISLLSSIFQVVAQFFAKERKRFIVPPIISIVLILAGYVLFIISYLQIRDDREMKIRIGLAIVGTIFVSLNWWENYSTLFRNPFLNSISEDIARSKNLVGILSSVVRILVTAAVVGAYVPLSGRDWSSVTSVPDNVRRVIWILVGIQIVSSALCHWFVVVACKMHAIRRSFLLPVYLASLGVVAAFIAPVIIFYQNLSKTNGANYTMTEYCFDITNGNGLSQNAVWYDKLVWDITHSLCPNDMTNQREIGFLVGSSLCWWLGWVLCTVYIWGLQLQRIERTEHLLVRRMYEGAFMEQSIMLNTRFEIQKKIKCVKQADPVTVFLCATMWHESYDEMMKMIISMFRLDKYRPRNNTINDVKFESHIFFDDAFKDVKGSKERHVNEYAEDLVEVVKEVYKKARTLPWQRIIRTPYGGRLEYTLPHGNLLMVHFKDKDLIRHKKRWSQIMYLYYLLGWRLTTKYFKKFEGFEKQEEQFQKEVDEEFENEGQNGEKEEEIEQKANTYLLALDGDTDFQPSAVMLLIDRLVRYPDVGAACGRIHPTGTGPMVWYQKFEYAVGHWLQKTAEHVFGCVLCSPGCFSLFRGAALMDDNVMKRYTIKASEAAHYVQYDQGEDRWLCTLLLQQGWRVEYNAASDAYTNAPQDFKEFYNQRRRWGPSTMANTIDLLGSGSLTSKRNRSISQPFILYQVLSMAASILGPATICLMLSGCFALVLKIEANLALAFAVVPPVIYLILCFKLKSDTQITIAAVLSVLYAFLMIATALSIIGNMVTENTVWTPSALFLIFMVLMNVTTAALHPKEFPLIIYGFLYFICIPSGYLLLTIYSMVNMNNVSWGTRETGGPAAPKPPTQTITQRILQAKCCKCPCWDCGKLEDQNGQGTETVAMTEKPEISELKFNLFTNCNNMLQEEENFWTELQKVYLEPLPEDKQKKQKIANDLLDLRNKVTFVFFICNALWLVATFTLQLIGSSVTIKIPKLNINLTQTSEYIFIDPIGLMFLLGFTSLLLIQFLGMFYHRVYTLIHFVAFSSMESKTSGRPSDDNMTVNRHIFVDDEHVFRTKEPNTFGEFLMMDH</sequence>
<keyword evidence="10" id="KW-0325">Glycoprotein</keyword>
<feature type="transmembrane region" description="Helical" evidence="13">
    <location>
        <begin position="108"/>
        <end position="128"/>
    </location>
</feature>
<feature type="transmembrane region" description="Helical" evidence="13">
    <location>
        <begin position="762"/>
        <end position="792"/>
    </location>
</feature>
<dbReference type="GeneTree" id="ENSGT00530000064569"/>
<feature type="transmembrane region" description="Helical" evidence="13">
    <location>
        <begin position="178"/>
        <end position="199"/>
    </location>
</feature>
<evidence type="ECO:0000256" key="10">
    <source>
        <dbReference type="ARBA" id="ARBA00023180"/>
    </source>
</evidence>
<dbReference type="GO" id="GO:0006031">
    <property type="term" value="P:chitin biosynthetic process"/>
    <property type="evidence" value="ECO:0007669"/>
    <property type="project" value="TreeGrafter"/>
</dbReference>
<dbReference type="FunFam" id="3.90.550.10:FF:000139">
    <property type="entry name" value="Chitin synthase 8"/>
    <property type="match status" value="1"/>
</dbReference>
<keyword evidence="6 13" id="KW-0812">Transmembrane</keyword>
<keyword evidence="15" id="KW-1185">Reference proteome</keyword>
<keyword evidence="9 13" id="KW-0472">Membrane</keyword>
<organism evidence="14 15">
    <name type="scientific">Esox lucius</name>
    <name type="common">Northern pike</name>
    <dbReference type="NCBI Taxonomy" id="8010"/>
    <lineage>
        <taxon>Eukaryota</taxon>
        <taxon>Metazoa</taxon>
        <taxon>Chordata</taxon>
        <taxon>Craniata</taxon>
        <taxon>Vertebrata</taxon>
        <taxon>Euteleostomi</taxon>
        <taxon>Actinopterygii</taxon>
        <taxon>Neopterygii</taxon>
        <taxon>Teleostei</taxon>
        <taxon>Protacanthopterygii</taxon>
        <taxon>Esociformes</taxon>
        <taxon>Esocidae</taxon>
        <taxon>Esox</taxon>
    </lineage>
</organism>
<dbReference type="PANTHER" id="PTHR22914:SF42">
    <property type="entry name" value="CHITIN SYNTHASE"/>
    <property type="match status" value="1"/>
</dbReference>
<feature type="transmembrane region" description="Helical" evidence="13">
    <location>
        <begin position="12"/>
        <end position="29"/>
    </location>
</feature>
<evidence type="ECO:0000256" key="11">
    <source>
        <dbReference type="ARBA" id="ARBA00046329"/>
    </source>
</evidence>
<feature type="transmembrane region" description="Helical" evidence="13">
    <location>
        <begin position="219"/>
        <end position="239"/>
    </location>
</feature>
<dbReference type="CDD" id="cd04190">
    <property type="entry name" value="Chitin_synth_C"/>
    <property type="match status" value="1"/>
</dbReference>
<dbReference type="InterPro" id="IPR029044">
    <property type="entry name" value="Nucleotide-diphossugar_trans"/>
</dbReference>
<reference evidence="15" key="1">
    <citation type="journal article" date="2014" name="PLoS ONE">
        <title>The genome and linkage map of the northern pike (Esox lucius): conserved synteny revealed between the salmonid sister group and the Neoteleostei.</title>
        <authorList>
            <person name="Rondeau E.B."/>
            <person name="Minkley D.R."/>
            <person name="Leong J.S."/>
            <person name="Messmer A.M."/>
            <person name="Jantzen J.R."/>
            <person name="von Schalburg K.R."/>
            <person name="Lemon C."/>
            <person name="Bird N.H."/>
            <person name="Koop B.F."/>
        </authorList>
    </citation>
    <scope>NUCLEOTIDE SEQUENCE</scope>
</reference>
<dbReference type="AlphaFoldDB" id="A0A3P8YH42"/>
<evidence type="ECO:0000256" key="5">
    <source>
        <dbReference type="ARBA" id="ARBA00022679"/>
    </source>
</evidence>
<feature type="transmembrane region" description="Helical" evidence="13">
    <location>
        <begin position="1066"/>
        <end position="1086"/>
    </location>
</feature>
<comment type="similarity">
    <text evidence="11">Belongs to the chitin synthase family. Class IV subfamily.</text>
</comment>
<evidence type="ECO:0000256" key="2">
    <source>
        <dbReference type="ARBA" id="ARBA00012543"/>
    </source>
</evidence>
<evidence type="ECO:0000256" key="13">
    <source>
        <dbReference type="SAM" id="Phobius"/>
    </source>
</evidence>
<keyword evidence="8" id="KW-0175">Coiled coil</keyword>
<accession>A0A3P8YH42</accession>
<comment type="subcellular location">
    <subcellularLocation>
        <location evidence="1">Cell membrane</location>
        <topology evidence="1">Multi-pass membrane protein</topology>
    </subcellularLocation>
</comment>
<evidence type="ECO:0000256" key="1">
    <source>
        <dbReference type="ARBA" id="ARBA00004651"/>
    </source>
</evidence>
<evidence type="ECO:0000256" key="3">
    <source>
        <dbReference type="ARBA" id="ARBA00022475"/>
    </source>
</evidence>
<name>A0A3P8YH42_ESOLU</name>
<dbReference type="GO" id="GO:0004100">
    <property type="term" value="F:chitin synthase activity"/>
    <property type="evidence" value="ECO:0007669"/>
    <property type="project" value="UniProtKB-EC"/>
</dbReference>
<dbReference type="SUPFAM" id="SSF53448">
    <property type="entry name" value="Nucleotide-diphospho-sugar transferases"/>
    <property type="match status" value="1"/>
</dbReference>
<dbReference type="PANTHER" id="PTHR22914">
    <property type="entry name" value="CHITIN SYNTHASE"/>
    <property type="match status" value="1"/>
</dbReference>
<evidence type="ECO:0000313" key="14">
    <source>
        <dbReference type="Ensembl" id="ENSELUP00000015863.3"/>
    </source>
</evidence>
<evidence type="ECO:0000256" key="6">
    <source>
        <dbReference type="ARBA" id="ARBA00022692"/>
    </source>
</evidence>
<feature type="transmembrane region" description="Helical" evidence="13">
    <location>
        <begin position="251"/>
        <end position="274"/>
    </location>
</feature>
<evidence type="ECO:0000256" key="7">
    <source>
        <dbReference type="ARBA" id="ARBA00022989"/>
    </source>
</evidence>
<protein>
    <recommendedName>
        <fullName evidence="2">chitin synthase</fullName>
        <ecNumber evidence="2">2.4.1.16</ecNumber>
    </recommendedName>
</protein>
<dbReference type="Proteomes" id="UP000265140">
    <property type="component" value="Chromosome 5"/>
</dbReference>
<dbReference type="InParanoid" id="A0A3P8YH42"/>
<feature type="transmembrane region" description="Helical" evidence="13">
    <location>
        <begin position="329"/>
        <end position="351"/>
    </location>
</feature>
<feature type="transmembrane region" description="Helical" evidence="13">
    <location>
        <begin position="50"/>
        <end position="70"/>
    </location>
</feature>
<dbReference type="OMA" id="AQHYIQY"/>
<evidence type="ECO:0000256" key="8">
    <source>
        <dbReference type="ARBA" id="ARBA00023054"/>
    </source>
</evidence>
<feature type="transmembrane region" description="Helical" evidence="13">
    <location>
        <begin position="827"/>
        <end position="849"/>
    </location>
</feature>
<dbReference type="EC" id="2.4.1.16" evidence="2"/>
<dbReference type="GO" id="GO:0005886">
    <property type="term" value="C:plasma membrane"/>
    <property type="evidence" value="ECO:0007669"/>
    <property type="project" value="UniProtKB-SubCell"/>
</dbReference>
<evidence type="ECO:0000256" key="9">
    <source>
        <dbReference type="ARBA" id="ARBA00023136"/>
    </source>
</evidence>
<proteinExistence type="inferred from homology"/>
<keyword evidence="4" id="KW-0328">Glycosyltransferase</keyword>
<dbReference type="InterPro" id="IPR004835">
    <property type="entry name" value="Chitin_synth"/>
</dbReference>
<evidence type="ECO:0000256" key="4">
    <source>
        <dbReference type="ARBA" id="ARBA00022676"/>
    </source>
</evidence>
<dbReference type="Pfam" id="PF03142">
    <property type="entry name" value="Chitin_synth_2"/>
    <property type="match status" value="1"/>
</dbReference>
<evidence type="ECO:0000313" key="15">
    <source>
        <dbReference type="Proteomes" id="UP000265140"/>
    </source>
</evidence>
<reference evidence="14" key="3">
    <citation type="submission" date="2025-08" db="UniProtKB">
        <authorList>
            <consortium name="Ensembl"/>
        </authorList>
    </citation>
    <scope>IDENTIFICATION</scope>
</reference>
<keyword evidence="7 13" id="KW-1133">Transmembrane helix</keyword>
<reference evidence="14" key="4">
    <citation type="submission" date="2025-09" db="UniProtKB">
        <authorList>
            <consortium name="Ensembl"/>
        </authorList>
    </citation>
    <scope>IDENTIFICATION</scope>
</reference>
<dbReference type="Ensembl" id="ENSELUT00000025054.3">
    <property type="protein sequence ID" value="ENSELUP00000015863.3"/>
    <property type="gene ID" value="ENSELUG00000015782.3"/>
</dbReference>
<dbReference type="Bgee" id="ENSELUG00000015782">
    <property type="expression patterns" value="Expressed in nose and 1 other cell type or tissue"/>
</dbReference>
<feature type="transmembrane region" description="Helical" evidence="13">
    <location>
        <begin position="855"/>
        <end position="875"/>
    </location>
</feature>
<comment type="catalytic activity">
    <reaction evidence="12">
        <text>[(1-&gt;4)-N-acetyl-beta-D-glucosaminyl](n) + UDP-N-acetyl-alpha-D-glucosamine = [(1-&gt;4)-N-acetyl-beta-D-glucosaminyl](n+1) + UDP + H(+)</text>
        <dbReference type="Rhea" id="RHEA:16637"/>
        <dbReference type="Rhea" id="RHEA-COMP:9593"/>
        <dbReference type="Rhea" id="RHEA-COMP:9595"/>
        <dbReference type="ChEBI" id="CHEBI:15378"/>
        <dbReference type="ChEBI" id="CHEBI:17029"/>
        <dbReference type="ChEBI" id="CHEBI:57705"/>
        <dbReference type="ChEBI" id="CHEBI:58223"/>
        <dbReference type="EC" id="2.4.1.16"/>
    </reaction>
</comment>
<feature type="transmembrane region" description="Helical" evidence="13">
    <location>
        <begin position="798"/>
        <end position="815"/>
    </location>
</feature>
<feature type="transmembrane region" description="Helical" evidence="13">
    <location>
        <begin position="882"/>
        <end position="906"/>
    </location>
</feature>
<keyword evidence="3" id="KW-1003">Cell membrane</keyword>
<feature type="transmembrane region" description="Helical" evidence="13">
    <location>
        <begin position="134"/>
        <end position="153"/>
    </location>
</feature>
<reference evidence="14" key="2">
    <citation type="submission" date="2020-02" db="EMBL/GenBank/DDBJ databases">
        <title>Esox lucius (northern pike) genome, fEsoLuc1, primary haplotype.</title>
        <authorList>
            <person name="Myers G."/>
            <person name="Karagic N."/>
            <person name="Meyer A."/>
            <person name="Pippel M."/>
            <person name="Reichard M."/>
            <person name="Winkler S."/>
            <person name="Tracey A."/>
            <person name="Sims Y."/>
            <person name="Howe K."/>
            <person name="Rhie A."/>
            <person name="Formenti G."/>
            <person name="Durbin R."/>
            <person name="Fedrigo O."/>
            <person name="Jarvis E.D."/>
        </authorList>
    </citation>
    <scope>NUCLEOTIDE SEQUENCE [LARGE SCALE GENOMIC DNA]</scope>
</reference>
<evidence type="ECO:0000256" key="12">
    <source>
        <dbReference type="ARBA" id="ARBA00048014"/>
    </source>
</evidence>